<dbReference type="EMBL" id="BPFB01000009">
    <property type="protein sequence ID" value="GIU44574.1"/>
    <property type="molecule type" value="Genomic_DNA"/>
</dbReference>
<dbReference type="InterPro" id="IPR050275">
    <property type="entry name" value="PGM_Phosphatase"/>
</dbReference>
<reference evidence="1 2" key="1">
    <citation type="submission" date="2021-05" db="EMBL/GenBank/DDBJ databases">
        <title>Molecular characterization for Shewanella algae harboring chromosomal blaOXA-55-like strains isolated from clinical and environment sample.</title>
        <authorList>
            <person name="Ohama Y."/>
            <person name="Aoki K."/>
            <person name="Harada S."/>
            <person name="Moriya K."/>
            <person name="Ishii Y."/>
            <person name="Tateda K."/>
        </authorList>
    </citation>
    <scope>NUCLEOTIDE SEQUENCE [LARGE SCALE GENOMIC DNA]</scope>
    <source>
        <strain evidence="1 2">LMG 23746</strain>
    </source>
</reference>
<dbReference type="InterPro" id="IPR029033">
    <property type="entry name" value="His_PPase_superfam"/>
</dbReference>
<dbReference type="PANTHER" id="PTHR48100:SF1">
    <property type="entry name" value="HISTIDINE PHOSPHATASE FAMILY PROTEIN-RELATED"/>
    <property type="match status" value="1"/>
</dbReference>
<dbReference type="CDD" id="cd07067">
    <property type="entry name" value="HP_PGM_like"/>
    <property type="match status" value="1"/>
</dbReference>
<evidence type="ECO:0000313" key="2">
    <source>
        <dbReference type="Proteomes" id="UP000761574"/>
    </source>
</evidence>
<dbReference type="Proteomes" id="UP000761574">
    <property type="component" value="Unassembled WGS sequence"/>
</dbReference>
<comment type="caution">
    <text evidence="1">The sequence shown here is derived from an EMBL/GenBank/DDBJ whole genome shotgun (WGS) entry which is preliminary data.</text>
</comment>
<evidence type="ECO:0000313" key="1">
    <source>
        <dbReference type="EMBL" id="GIU44574.1"/>
    </source>
</evidence>
<proteinExistence type="predicted"/>
<keyword evidence="2" id="KW-1185">Reference proteome</keyword>
<sequence>MTQTIFYLMRHGQCEGGNVLRGRSDLPLSELGFAQMQLACATKLPETIDALVTSPLSRCQGFAEYYAKKKQLPCHVEAGLMEIDFGDWDGEMIDTLFAEHSEALNAYWQDPWRAPLPGSEPLDAFEQRIETCIEQVLHRHSGNTLLLITHGGVIRHLMGLALGIRGEVGFYTQLSLDYASVVKLSHLVDNDGKGYWRLHWS</sequence>
<dbReference type="SMART" id="SM00855">
    <property type="entry name" value="PGAM"/>
    <property type="match status" value="1"/>
</dbReference>
<dbReference type="PANTHER" id="PTHR48100">
    <property type="entry name" value="BROAD-SPECIFICITY PHOSPHATASE YOR283W-RELATED"/>
    <property type="match status" value="1"/>
</dbReference>
<protein>
    <submittedName>
        <fullName evidence="1">Phosphoglycerate mutase</fullName>
    </submittedName>
</protein>
<dbReference type="SUPFAM" id="SSF53254">
    <property type="entry name" value="Phosphoglycerate mutase-like"/>
    <property type="match status" value="1"/>
</dbReference>
<accession>A0ABQ4PAU1</accession>
<dbReference type="Pfam" id="PF00300">
    <property type="entry name" value="His_Phos_1"/>
    <property type="match status" value="1"/>
</dbReference>
<name>A0ABQ4PAU1_9GAMM</name>
<dbReference type="Gene3D" id="3.40.50.1240">
    <property type="entry name" value="Phosphoglycerate mutase-like"/>
    <property type="match status" value="1"/>
</dbReference>
<dbReference type="InterPro" id="IPR013078">
    <property type="entry name" value="His_Pase_superF_clade-1"/>
</dbReference>
<dbReference type="RefSeq" id="WP_162924152.1">
    <property type="nucleotide sequence ID" value="NZ_BPFB01000009.1"/>
</dbReference>
<gene>
    <name evidence="1" type="primary">cobC</name>
    <name evidence="1" type="ORF">TUM4630_10600</name>
</gene>
<organism evidence="1 2">
    <name type="scientific">Shewanella algidipiscicola</name>
    <dbReference type="NCBI Taxonomy" id="614070"/>
    <lineage>
        <taxon>Bacteria</taxon>
        <taxon>Pseudomonadati</taxon>
        <taxon>Pseudomonadota</taxon>
        <taxon>Gammaproteobacteria</taxon>
        <taxon>Alteromonadales</taxon>
        <taxon>Shewanellaceae</taxon>
        <taxon>Shewanella</taxon>
    </lineage>
</organism>